<evidence type="ECO:0000256" key="1">
    <source>
        <dbReference type="SAM" id="MobiDB-lite"/>
    </source>
</evidence>
<feature type="non-terminal residue" evidence="2">
    <location>
        <position position="353"/>
    </location>
</feature>
<feature type="compositionally biased region" description="Basic and acidic residues" evidence="1">
    <location>
        <begin position="147"/>
        <end position="176"/>
    </location>
</feature>
<dbReference type="GeneID" id="41986903"/>
<dbReference type="AlphaFoldDB" id="A0A8H8QXU3"/>
<dbReference type="Proteomes" id="UP000431533">
    <property type="component" value="Unassembled WGS sequence"/>
</dbReference>
<keyword evidence="3" id="KW-1185">Reference proteome</keyword>
<dbReference type="OrthoDB" id="437973at2759"/>
<protein>
    <submittedName>
        <fullName evidence="2">Uncharacterized protein</fullName>
    </submittedName>
</protein>
<feature type="compositionally biased region" description="Low complexity" evidence="1">
    <location>
        <begin position="183"/>
        <end position="233"/>
    </location>
</feature>
<feature type="compositionally biased region" description="Basic and acidic residues" evidence="1">
    <location>
        <begin position="282"/>
        <end position="296"/>
    </location>
</feature>
<feature type="compositionally biased region" description="Basic and acidic residues" evidence="1">
    <location>
        <begin position="325"/>
        <end position="335"/>
    </location>
</feature>
<reference evidence="2 3" key="1">
    <citation type="submission" date="2018-05" db="EMBL/GenBank/DDBJ databases">
        <title>Genome sequencing and assembly of the regulated plant pathogen Lachnellula willkommii and related sister species for the development of diagnostic species identification markers.</title>
        <authorList>
            <person name="Giroux E."/>
            <person name="Bilodeau G."/>
        </authorList>
    </citation>
    <scope>NUCLEOTIDE SEQUENCE [LARGE SCALE GENOMIC DNA]</scope>
    <source>
        <strain evidence="2 3">CBS 185.66</strain>
    </source>
</reference>
<feature type="non-terminal residue" evidence="2">
    <location>
        <position position="1"/>
    </location>
</feature>
<name>A0A8H8QXU3_9HELO</name>
<organism evidence="2 3">
    <name type="scientific">Lachnellula hyalina</name>
    <dbReference type="NCBI Taxonomy" id="1316788"/>
    <lineage>
        <taxon>Eukaryota</taxon>
        <taxon>Fungi</taxon>
        <taxon>Dikarya</taxon>
        <taxon>Ascomycota</taxon>
        <taxon>Pezizomycotina</taxon>
        <taxon>Leotiomycetes</taxon>
        <taxon>Helotiales</taxon>
        <taxon>Lachnaceae</taxon>
        <taxon>Lachnellula</taxon>
    </lineage>
</organism>
<sequence length="353" mass="40090">ILRQRIPPACDNESISQTSHERRRLQSYSCYLVYISLVYIPNADLPLRHYSYECKAIAQERPYVPRPSRTQQLLNPKLVPKLTSDVPNDLLRKFVLIFSCLSQALSRAPESTSCTFCLSLAAVTSSRVETASKTLFDSHRALKEKGVADKQLAKAEAERERGRKRERESKEPESAGKPKRMRSASASSVSTISTTVSKSPSPQQARPTSLSRSPSRTGLGRQNRRYSSISRSPPSRPKATHEKKRRRDSYSSVDSPMSNTGDHVPHSRERGSSRSTRRRYRHDSPPARGRKAEIRSPQRRRRFSDDREPGRDSRNGGLNQNNFNDENKRPPREKSLSPFSKRLALTQSMNMGR</sequence>
<dbReference type="EMBL" id="QGMH01000164">
    <property type="protein sequence ID" value="TVY23730.1"/>
    <property type="molecule type" value="Genomic_DNA"/>
</dbReference>
<evidence type="ECO:0000313" key="2">
    <source>
        <dbReference type="EMBL" id="TVY23730.1"/>
    </source>
</evidence>
<feature type="region of interest" description="Disordered" evidence="1">
    <location>
        <begin position="147"/>
        <end position="353"/>
    </location>
</feature>
<feature type="compositionally biased region" description="Polar residues" evidence="1">
    <location>
        <begin position="250"/>
        <end position="261"/>
    </location>
</feature>
<proteinExistence type="predicted"/>
<dbReference type="Pfam" id="PF13917">
    <property type="entry name" value="zf-CCHC_3"/>
    <property type="match status" value="1"/>
</dbReference>
<feature type="compositionally biased region" description="Basic and acidic residues" evidence="1">
    <location>
        <begin position="303"/>
        <end position="314"/>
    </location>
</feature>
<dbReference type="RefSeq" id="XP_031002518.1">
    <property type="nucleotide sequence ID" value="XM_031151640.1"/>
</dbReference>
<gene>
    <name evidence="2" type="ORF">LHYA1_G006705</name>
</gene>
<accession>A0A8H8QXU3</accession>
<feature type="compositionally biased region" description="Basic and acidic residues" evidence="1">
    <location>
        <begin position="263"/>
        <end position="272"/>
    </location>
</feature>
<comment type="caution">
    <text evidence="2">The sequence shown here is derived from an EMBL/GenBank/DDBJ whole genome shotgun (WGS) entry which is preliminary data.</text>
</comment>
<evidence type="ECO:0000313" key="3">
    <source>
        <dbReference type="Proteomes" id="UP000431533"/>
    </source>
</evidence>